<keyword evidence="1" id="KW-0433">Leucine-rich repeat</keyword>
<dbReference type="InterPro" id="IPR001611">
    <property type="entry name" value="Leu-rich_rpt"/>
</dbReference>
<protein>
    <submittedName>
        <fullName evidence="3">Uncharacterized protein</fullName>
    </submittedName>
</protein>
<keyword evidence="4" id="KW-1185">Reference proteome</keyword>
<dbReference type="PANTHER" id="PTHR48051">
    <property type="match status" value="1"/>
</dbReference>
<dbReference type="EMBL" id="JBBPBN010000093">
    <property type="protein sequence ID" value="KAK8980601.1"/>
    <property type="molecule type" value="Genomic_DNA"/>
</dbReference>
<dbReference type="InterPro" id="IPR050216">
    <property type="entry name" value="LRR_domain-containing"/>
</dbReference>
<dbReference type="InterPro" id="IPR032675">
    <property type="entry name" value="LRR_dom_sf"/>
</dbReference>
<name>A0ABR2NWT2_9ROSI</name>
<accession>A0ABR2NWT2</accession>
<dbReference type="Pfam" id="PF13855">
    <property type="entry name" value="LRR_8"/>
    <property type="match status" value="1"/>
</dbReference>
<dbReference type="SUPFAM" id="SSF52058">
    <property type="entry name" value="L domain-like"/>
    <property type="match status" value="1"/>
</dbReference>
<comment type="caution">
    <text evidence="3">The sequence shown here is derived from an EMBL/GenBank/DDBJ whole genome shotgun (WGS) entry which is preliminary data.</text>
</comment>
<gene>
    <name evidence="3" type="ORF">V6N11_063201</name>
</gene>
<evidence type="ECO:0000313" key="3">
    <source>
        <dbReference type="EMBL" id="KAK8980601.1"/>
    </source>
</evidence>
<keyword evidence="2" id="KW-0677">Repeat</keyword>
<organism evidence="3 4">
    <name type="scientific">Hibiscus sabdariffa</name>
    <name type="common">roselle</name>
    <dbReference type="NCBI Taxonomy" id="183260"/>
    <lineage>
        <taxon>Eukaryota</taxon>
        <taxon>Viridiplantae</taxon>
        <taxon>Streptophyta</taxon>
        <taxon>Embryophyta</taxon>
        <taxon>Tracheophyta</taxon>
        <taxon>Spermatophyta</taxon>
        <taxon>Magnoliopsida</taxon>
        <taxon>eudicotyledons</taxon>
        <taxon>Gunneridae</taxon>
        <taxon>Pentapetalae</taxon>
        <taxon>rosids</taxon>
        <taxon>malvids</taxon>
        <taxon>Malvales</taxon>
        <taxon>Malvaceae</taxon>
        <taxon>Malvoideae</taxon>
        <taxon>Hibiscus</taxon>
    </lineage>
</organism>
<evidence type="ECO:0000256" key="1">
    <source>
        <dbReference type="ARBA" id="ARBA00022614"/>
    </source>
</evidence>
<sequence length="126" mass="14017">MQSLKVLNFANMHFTSLTSSIGSLKTLCSLCLRGCDLEDIIILGELKHLEILDLRESRIAILPKEIGQLTRLKLIDLSDSESLKVIPPGVLSSLSTLEELYLYNNFDGWEVEGIDVLRSNSGLVEL</sequence>
<proteinExistence type="predicted"/>
<dbReference type="PANTHER" id="PTHR48051:SF1">
    <property type="entry name" value="RAS SUPPRESSOR PROTEIN 1"/>
    <property type="match status" value="1"/>
</dbReference>
<reference evidence="3 4" key="1">
    <citation type="journal article" date="2024" name="G3 (Bethesda)">
        <title>Genome assembly of Hibiscus sabdariffa L. provides insights into metabolisms of medicinal natural products.</title>
        <authorList>
            <person name="Kim T."/>
        </authorList>
    </citation>
    <scope>NUCLEOTIDE SEQUENCE [LARGE SCALE GENOMIC DNA]</scope>
    <source>
        <strain evidence="3">TK-2024</strain>
        <tissue evidence="3">Old leaves</tissue>
    </source>
</reference>
<dbReference type="Gene3D" id="3.80.10.10">
    <property type="entry name" value="Ribonuclease Inhibitor"/>
    <property type="match status" value="1"/>
</dbReference>
<evidence type="ECO:0000313" key="4">
    <source>
        <dbReference type="Proteomes" id="UP001396334"/>
    </source>
</evidence>
<evidence type="ECO:0000256" key="2">
    <source>
        <dbReference type="ARBA" id="ARBA00022737"/>
    </source>
</evidence>
<dbReference type="Proteomes" id="UP001396334">
    <property type="component" value="Unassembled WGS sequence"/>
</dbReference>